<feature type="domain" description="Laminin G" evidence="3">
    <location>
        <begin position="1"/>
        <end position="173"/>
    </location>
</feature>
<evidence type="ECO:0000313" key="4">
    <source>
        <dbReference type="Ensembl" id="ENSOGAP00000022402.1"/>
    </source>
</evidence>
<dbReference type="PANTHER" id="PTHR15036">
    <property type="entry name" value="PIKACHURIN-LIKE PROTEIN"/>
    <property type="match status" value="1"/>
</dbReference>
<keyword evidence="1" id="KW-0677">Repeat</keyword>
<proteinExistence type="predicted"/>
<dbReference type="Pfam" id="PF02210">
    <property type="entry name" value="Laminin_G_2"/>
    <property type="match status" value="2"/>
</dbReference>
<name>H0Y209_OTOGA</name>
<dbReference type="STRING" id="30611.ENSOGAP00000022402"/>
<dbReference type="InterPro" id="IPR001791">
    <property type="entry name" value="Laminin_G"/>
</dbReference>
<dbReference type="EMBL" id="AAQR03013226">
    <property type="status" value="NOT_ANNOTATED_CDS"/>
    <property type="molecule type" value="Genomic_DNA"/>
</dbReference>
<evidence type="ECO:0000256" key="1">
    <source>
        <dbReference type="ARBA" id="ARBA00022737"/>
    </source>
</evidence>
<dbReference type="eggNOG" id="KOG3597">
    <property type="taxonomic scope" value="Eukaryota"/>
</dbReference>
<keyword evidence="5" id="KW-1185">Reference proteome</keyword>
<dbReference type="AlphaFoldDB" id="H0Y209"/>
<organism evidence="4 5">
    <name type="scientific">Otolemur garnettii</name>
    <name type="common">Small-eared galago</name>
    <name type="synonym">Garnett's greater bushbaby</name>
    <dbReference type="NCBI Taxonomy" id="30611"/>
    <lineage>
        <taxon>Eukaryota</taxon>
        <taxon>Metazoa</taxon>
        <taxon>Chordata</taxon>
        <taxon>Craniata</taxon>
        <taxon>Vertebrata</taxon>
        <taxon>Euteleostomi</taxon>
        <taxon>Mammalia</taxon>
        <taxon>Eutheria</taxon>
        <taxon>Euarchontoglires</taxon>
        <taxon>Primates</taxon>
        <taxon>Strepsirrhini</taxon>
        <taxon>Lorisiformes</taxon>
        <taxon>Galagidae</taxon>
        <taxon>Otolemur</taxon>
    </lineage>
</organism>
<dbReference type="InterPro" id="IPR050372">
    <property type="entry name" value="Neurexin-related_CASP"/>
</dbReference>
<accession>H0Y209</accession>
<dbReference type="OMA" id="CKTESIH"/>
<dbReference type="InterPro" id="IPR013320">
    <property type="entry name" value="ConA-like_dom_sf"/>
</dbReference>
<dbReference type="PANTHER" id="PTHR15036:SF15">
    <property type="entry name" value="CHONDROITIN SULFATE PROTEOGLYCAN 4B"/>
    <property type="match status" value="1"/>
</dbReference>
<reference evidence="4" key="2">
    <citation type="submission" date="2025-08" db="UniProtKB">
        <authorList>
            <consortium name="Ensembl"/>
        </authorList>
    </citation>
    <scope>IDENTIFICATION</scope>
</reference>
<dbReference type="PROSITE" id="PS50025">
    <property type="entry name" value="LAM_G_DOMAIN"/>
    <property type="match status" value="2"/>
</dbReference>
<dbReference type="SUPFAM" id="SSF49899">
    <property type="entry name" value="Concanavalin A-like lectins/glucanases"/>
    <property type="match status" value="2"/>
</dbReference>
<comment type="caution">
    <text evidence="2">Lacks conserved residue(s) required for the propagation of feature annotation.</text>
</comment>
<evidence type="ECO:0000259" key="3">
    <source>
        <dbReference type="PROSITE" id="PS50025"/>
    </source>
</evidence>
<feature type="domain" description="Laminin G" evidence="3">
    <location>
        <begin position="183"/>
        <end position="362"/>
    </location>
</feature>
<sequence>AFFGGESYVELNIIEVSSELSLQLKFQTSKPQGLLFLAAGKNDYCIIELQSGNLRVRVNLGTSEQVLLPEHRCQMNDLFWHLVELNYVQDYISLIIDSHHKTTGQVASRMNNLNFQHGIYIGGRGSLNIPYLDEDLPNFCGCMKDVVFNPREILMSLTSDPGFKKVYEVSLGCKDEISAGEDETISFFSSRSYVTLPEWKVQGEGRLEFALQTGARQALLLFQSGREEDFVALEIDQGLLTAHVGRSESHTQLSSFSLVSDHKWHVIQLKFTGGYLNLMVDEQGVRTSLPLQSELFIPEGPLFVGGLNKRVWEEVKRLELASVPGNSARGISFKGCLRGLKVNSEKRALRDALVSRDVSAGCKTESIHKANPSIQKFSFPLSSLKLSSLFLTMRVVWNNLEVQEGRRGLLEQKHIKMNGKFKDLGIHHSQILFKIEKMPIHGFLQLYVLPAQE</sequence>
<evidence type="ECO:0000313" key="5">
    <source>
        <dbReference type="Proteomes" id="UP000005225"/>
    </source>
</evidence>
<reference evidence="4" key="3">
    <citation type="submission" date="2025-09" db="UniProtKB">
        <authorList>
            <consortium name="Ensembl"/>
        </authorList>
    </citation>
    <scope>IDENTIFICATION</scope>
</reference>
<dbReference type="GeneTree" id="ENSGT00940000154091"/>
<dbReference type="HOGENOM" id="CLU_036871_0_0_1"/>
<evidence type="ECO:0000256" key="2">
    <source>
        <dbReference type="PROSITE-ProRule" id="PRU00122"/>
    </source>
</evidence>
<dbReference type="SMART" id="SM00282">
    <property type="entry name" value="LamG"/>
    <property type="match status" value="2"/>
</dbReference>
<dbReference type="InParanoid" id="H0Y209"/>
<dbReference type="Ensembl" id="ENSOGAT00000027017.1">
    <property type="protein sequence ID" value="ENSOGAP00000022402.1"/>
    <property type="gene ID" value="ENSOGAG00000031260.1"/>
</dbReference>
<dbReference type="Proteomes" id="UP000005225">
    <property type="component" value="Unassembled WGS sequence"/>
</dbReference>
<dbReference type="CDD" id="cd00110">
    <property type="entry name" value="LamG"/>
    <property type="match status" value="2"/>
</dbReference>
<reference evidence="5" key="1">
    <citation type="submission" date="2011-03" db="EMBL/GenBank/DDBJ databases">
        <title>Version 3 of the genome sequence of Otolemur garnettii (Bushbaby).</title>
        <authorList>
            <consortium name="The Broad Institute Genome Sequencing Platform"/>
            <person name="Di Palma F."/>
            <person name="Johnson J."/>
            <person name="Lander E.S."/>
            <person name="Lindblad-Toh K."/>
            <person name="Jaffe D.B."/>
            <person name="Gnerre S."/>
            <person name="MacCallum I."/>
            <person name="Przybylski D."/>
            <person name="Ribeiro F.J."/>
            <person name="Burton J.N."/>
            <person name="Walker B.J."/>
            <person name="Sharpe T."/>
            <person name="Hall G."/>
        </authorList>
    </citation>
    <scope>NUCLEOTIDE SEQUENCE [LARGE SCALE GENOMIC DNA]</scope>
</reference>
<dbReference type="Gene3D" id="2.60.120.200">
    <property type="match status" value="2"/>
</dbReference>
<protein>
    <recommendedName>
        <fullName evidence="3">Laminin G domain-containing protein</fullName>
    </recommendedName>
</protein>